<sequence length="145" mass="16439">MISLVLVFLTNIWTPFSTELAAQPVPVTTKNITAEKTKFIVFSGSDWCKGCIQFRKKVLSDPAFEKFANENLDIVVADFPQRTKLPKDVIEQNEALAEKYNPKGVFPNLVLISPDGSHSDIIQYSNQTPEEFVNELKNHLQRLNE</sequence>
<dbReference type="PROSITE" id="PS51352">
    <property type="entry name" value="THIOREDOXIN_2"/>
    <property type="match status" value="1"/>
</dbReference>
<feature type="domain" description="Thioredoxin" evidence="1">
    <location>
        <begin position="7"/>
        <end position="141"/>
    </location>
</feature>
<dbReference type="EMBL" id="JACYGY010000002">
    <property type="protein sequence ID" value="MBE9465753.1"/>
    <property type="molecule type" value="Genomic_DNA"/>
</dbReference>
<proteinExistence type="predicted"/>
<dbReference type="InterPro" id="IPR012336">
    <property type="entry name" value="Thioredoxin-like_fold"/>
</dbReference>
<dbReference type="Pfam" id="PF13098">
    <property type="entry name" value="Thioredoxin_2"/>
    <property type="match status" value="1"/>
</dbReference>
<evidence type="ECO:0000313" key="2">
    <source>
        <dbReference type="EMBL" id="MBE9465753.1"/>
    </source>
</evidence>
<evidence type="ECO:0000259" key="1">
    <source>
        <dbReference type="PROSITE" id="PS51352"/>
    </source>
</evidence>
<evidence type="ECO:0000313" key="3">
    <source>
        <dbReference type="Proteomes" id="UP000634134"/>
    </source>
</evidence>
<name>A0ABR9WK44_9BACT</name>
<accession>A0ABR9WK44</accession>
<protein>
    <submittedName>
        <fullName evidence="2">Thioredoxin family protein</fullName>
    </submittedName>
</protein>
<dbReference type="SUPFAM" id="SSF52833">
    <property type="entry name" value="Thioredoxin-like"/>
    <property type="match status" value="1"/>
</dbReference>
<dbReference type="Gene3D" id="3.40.30.10">
    <property type="entry name" value="Glutaredoxin"/>
    <property type="match status" value="1"/>
</dbReference>
<gene>
    <name evidence="2" type="ORF">IEE83_28075</name>
</gene>
<keyword evidence="3" id="KW-1185">Reference proteome</keyword>
<reference evidence="3" key="1">
    <citation type="submission" date="2023-07" db="EMBL/GenBank/DDBJ databases">
        <title>Dyadobacter sp. nov 'subterranea' isolated from contaminted grondwater.</title>
        <authorList>
            <person name="Szabo I."/>
            <person name="Al-Omari J."/>
            <person name="Szerdahelyi S.G."/>
            <person name="Rado J."/>
        </authorList>
    </citation>
    <scope>NUCLEOTIDE SEQUENCE [LARGE SCALE GENOMIC DNA]</scope>
    <source>
        <strain evidence="3">UP-52</strain>
    </source>
</reference>
<dbReference type="RefSeq" id="WP_194124046.1">
    <property type="nucleotide sequence ID" value="NZ_JACYGY010000002.1"/>
</dbReference>
<organism evidence="2 3">
    <name type="scientific">Dyadobacter subterraneus</name>
    <dbReference type="NCBI Taxonomy" id="2773304"/>
    <lineage>
        <taxon>Bacteria</taxon>
        <taxon>Pseudomonadati</taxon>
        <taxon>Bacteroidota</taxon>
        <taxon>Cytophagia</taxon>
        <taxon>Cytophagales</taxon>
        <taxon>Spirosomataceae</taxon>
        <taxon>Dyadobacter</taxon>
    </lineage>
</organism>
<dbReference type="Proteomes" id="UP000634134">
    <property type="component" value="Unassembled WGS sequence"/>
</dbReference>
<comment type="caution">
    <text evidence="2">The sequence shown here is derived from an EMBL/GenBank/DDBJ whole genome shotgun (WGS) entry which is preliminary data.</text>
</comment>
<dbReference type="InterPro" id="IPR013766">
    <property type="entry name" value="Thioredoxin_domain"/>
</dbReference>
<dbReference type="InterPro" id="IPR036249">
    <property type="entry name" value="Thioredoxin-like_sf"/>
</dbReference>